<proteinExistence type="predicted"/>
<feature type="compositionally biased region" description="Pro residues" evidence="1">
    <location>
        <begin position="115"/>
        <end position="126"/>
    </location>
</feature>
<accession>A0A0M2PXM1</accession>
<feature type="domain" description="PGM1 C-terminal" evidence="2">
    <location>
        <begin position="46"/>
        <end position="98"/>
    </location>
</feature>
<dbReference type="STRING" id="317619.GCA_000332315_03182"/>
<organism evidence="3 4">
    <name type="scientific">Prochlorothrix hollandica PCC 9006 = CALU 1027</name>
    <dbReference type="NCBI Taxonomy" id="317619"/>
    <lineage>
        <taxon>Bacteria</taxon>
        <taxon>Bacillati</taxon>
        <taxon>Cyanobacteriota</taxon>
        <taxon>Cyanophyceae</taxon>
        <taxon>Prochlorotrichales</taxon>
        <taxon>Prochlorotrichaceae</taxon>
        <taxon>Prochlorothrix</taxon>
    </lineage>
</organism>
<dbReference type="eggNOG" id="COG2232">
    <property type="taxonomic scope" value="Bacteria"/>
</dbReference>
<feature type="region of interest" description="Disordered" evidence="1">
    <location>
        <begin position="107"/>
        <end position="126"/>
    </location>
</feature>
<evidence type="ECO:0000256" key="1">
    <source>
        <dbReference type="SAM" id="MobiDB-lite"/>
    </source>
</evidence>
<protein>
    <recommendedName>
        <fullName evidence="2">PGM1 C-terminal domain-containing protein</fullName>
    </recommendedName>
</protein>
<dbReference type="InterPro" id="IPR041356">
    <property type="entry name" value="PGM1_C"/>
</dbReference>
<name>A0A0M2PXM1_PROHO</name>
<dbReference type="Pfam" id="PF18105">
    <property type="entry name" value="PGM1_C"/>
    <property type="match status" value="1"/>
</dbReference>
<dbReference type="Proteomes" id="UP000034681">
    <property type="component" value="Unassembled WGS sequence"/>
</dbReference>
<sequence>MALKYLTNGHYNRADGGFYTQTGQGKFYVATDNLQQIQYRGLLPEDLIEMVTLHQLHFDSSTKTGTIFHLMGCLSEFGKVGLTSIGDSLEEAEGHYQRAIAVLDQETQVRSPQAEPLPDPELPMGW</sequence>
<evidence type="ECO:0000313" key="4">
    <source>
        <dbReference type="Proteomes" id="UP000034681"/>
    </source>
</evidence>
<dbReference type="AlphaFoldDB" id="A0A0M2PXM1"/>
<evidence type="ECO:0000259" key="2">
    <source>
        <dbReference type="Pfam" id="PF18105"/>
    </source>
</evidence>
<reference evidence="3" key="1">
    <citation type="submission" date="2012-04" db="EMBL/GenBank/DDBJ databases">
        <authorList>
            <person name="Borisov I.G."/>
            <person name="Ivanikova N.V."/>
            <person name="Pinevich A.V."/>
        </authorList>
    </citation>
    <scope>NUCLEOTIDE SEQUENCE</scope>
    <source>
        <strain evidence="3">CALU 1027</strain>
    </source>
</reference>
<dbReference type="EMBL" id="AJTX02000002">
    <property type="protein sequence ID" value="KKJ00915.1"/>
    <property type="molecule type" value="Genomic_DNA"/>
</dbReference>
<gene>
    <name evidence="3" type="ORF">PROH_00220</name>
</gene>
<evidence type="ECO:0000313" key="3">
    <source>
        <dbReference type="EMBL" id="KKJ00915.1"/>
    </source>
</evidence>
<keyword evidence="4" id="KW-1185">Reference proteome</keyword>
<comment type="caution">
    <text evidence="3">The sequence shown here is derived from an EMBL/GenBank/DDBJ whole genome shotgun (WGS) entry which is preliminary data.</text>
</comment>